<dbReference type="AlphaFoldDB" id="A0A953I8E7"/>
<organism evidence="1 2">
    <name type="scientific">Symbiobacterium thermophilum</name>
    <dbReference type="NCBI Taxonomy" id="2734"/>
    <lineage>
        <taxon>Bacteria</taxon>
        <taxon>Bacillati</taxon>
        <taxon>Bacillota</taxon>
        <taxon>Clostridia</taxon>
        <taxon>Eubacteriales</taxon>
        <taxon>Symbiobacteriaceae</taxon>
        <taxon>Symbiobacterium</taxon>
    </lineage>
</organism>
<name>A0A953I8E7_SYMTR</name>
<accession>A0A953I8E7</accession>
<proteinExistence type="predicted"/>
<dbReference type="EMBL" id="PIUK01000027">
    <property type="protein sequence ID" value="MBY6275486.1"/>
    <property type="molecule type" value="Genomic_DNA"/>
</dbReference>
<reference evidence="1" key="1">
    <citation type="submission" date="2017-11" db="EMBL/GenBank/DDBJ databases">
        <title>Three new genomes from thermophilic consortium.</title>
        <authorList>
            <person name="Quaggio R."/>
            <person name="Amgarten D."/>
            <person name="Setubal J.C."/>
        </authorList>
    </citation>
    <scope>NUCLEOTIDE SEQUENCE</scope>
    <source>
        <strain evidence="1">ZCTH01-B2</strain>
    </source>
</reference>
<sequence>EEDIAAGHMDSPFAVYATTIKNAQSEFQYRQLRAVQEGEKGWQARAWMLERSDPENYALRQRVEHSGRIETNAAPVLSPAEYEARRVAILGGRGADAPNVQH</sequence>
<protein>
    <submittedName>
        <fullName evidence="1">Uncharacterized protein</fullName>
    </submittedName>
</protein>
<feature type="non-terminal residue" evidence="1">
    <location>
        <position position="1"/>
    </location>
</feature>
<comment type="caution">
    <text evidence="1">The sequence shown here is derived from an EMBL/GenBank/DDBJ whole genome shotgun (WGS) entry which is preliminary data.</text>
</comment>
<dbReference type="Proteomes" id="UP000732377">
    <property type="component" value="Unassembled WGS sequence"/>
</dbReference>
<evidence type="ECO:0000313" key="2">
    <source>
        <dbReference type="Proteomes" id="UP000732377"/>
    </source>
</evidence>
<evidence type="ECO:0000313" key="1">
    <source>
        <dbReference type="EMBL" id="MBY6275486.1"/>
    </source>
</evidence>
<dbReference type="RefSeq" id="WP_273378364.1">
    <property type="nucleotide sequence ID" value="NZ_PIUK01000027.1"/>
</dbReference>
<gene>
    <name evidence="1" type="ORF">CWE10_04580</name>
</gene>